<dbReference type="GeneID" id="43602641"/>
<evidence type="ECO:0000259" key="8">
    <source>
        <dbReference type="Pfam" id="PF11970"/>
    </source>
</evidence>
<evidence type="ECO:0000256" key="1">
    <source>
        <dbReference type="ARBA" id="ARBA00004141"/>
    </source>
</evidence>
<evidence type="ECO:0000256" key="2">
    <source>
        <dbReference type="ARBA" id="ARBA00022692"/>
    </source>
</evidence>
<comment type="caution">
    <text evidence="9">The sequence shown here is derived from an EMBL/GenBank/DDBJ whole genome shotgun (WGS) entry which is preliminary data.</text>
</comment>
<evidence type="ECO:0000256" key="5">
    <source>
        <dbReference type="SAM" id="MobiDB-lite"/>
    </source>
</evidence>
<dbReference type="Gene3D" id="1.20.1070.10">
    <property type="entry name" value="Rhodopsin 7-helix transmembrane proteins"/>
    <property type="match status" value="1"/>
</dbReference>
<organism evidence="9 10">
    <name type="scientific">Venustampulla echinocandica</name>
    <dbReference type="NCBI Taxonomy" id="2656787"/>
    <lineage>
        <taxon>Eukaryota</taxon>
        <taxon>Fungi</taxon>
        <taxon>Dikarya</taxon>
        <taxon>Ascomycota</taxon>
        <taxon>Pezizomycotina</taxon>
        <taxon>Leotiomycetes</taxon>
        <taxon>Helotiales</taxon>
        <taxon>Pleuroascaceae</taxon>
        <taxon>Venustampulla</taxon>
    </lineage>
</organism>
<name>A0A370TAN8_9HELO</name>
<dbReference type="Proteomes" id="UP000254866">
    <property type="component" value="Unassembled WGS sequence"/>
</dbReference>
<gene>
    <name evidence="9" type="ORF">BP5553_09792</name>
</gene>
<dbReference type="InterPro" id="IPR022596">
    <property type="entry name" value="GPR1/2/3_C"/>
</dbReference>
<evidence type="ECO:0000256" key="6">
    <source>
        <dbReference type="SAM" id="Phobius"/>
    </source>
</evidence>
<feature type="compositionally biased region" description="Basic and acidic residues" evidence="5">
    <location>
        <begin position="421"/>
        <end position="438"/>
    </location>
</feature>
<dbReference type="PANTHER" id="PTHR23112">
    <property type="entry name" value="G PROTEIN-COUPLED RECEPTOR 157-RELATED"/>
    <property type="match status" value="1"/>
</dbReference>
<feature type="transmembrane region" description="Helical" evidence="6">
    <location>
        <begin position="192"/>
        <end position="213"/>
    </location>
</feature>
<feature type="domain" description="Glucose receptor Git3-like N-terminal" evidence="7">
    <location>
        <begin position="69"/>
        <end position="217"/>
    </location>
</feature>
<evidence type="ECO:0000313" key="9">
    <source>
        <dbReference type="EMBL" id="RDL31003.1"/>
    </source>
</evidence>
<dbReference type="GO" id="GO:0005886">
    <property type="term" value="C:plasma membrane"/>
    <property type="evidence" value="ECO:0007669"/>
    <property type="project" value="TreeGrafter"/>
</dbReference>
<evidence type="ECO:0000259" key="7">
    <source>
        <dbReference type="Pfam" id="PF11710"/>
    </source>
</evidence>
<protein>
    <submittedName>
        <fullName evidence="9">Family A G protein-coupled receptor-like protein</fullName>
    </submittedName>
</protein>
<dbReference type="InterPro" id="IPR023041">
    <property type="entry name" value="Glucose_rcpt_Git3-like_N"/>
</dbReference>
<keyword evidence="9" id="KW-0675">Receptor</keyword>
<dbReference type="AlphaFoldDB" id="A0A370TAN8"/>
<reference evidence="9 10" key="1">
    <citation type="journal article" date="2018" name="IMA Fungus">
        <title>IMA Genome-F 9: Draft genome sequence of Annulohypoxylon stygium, Aspergillus mulundensis, Berkeleyomyces basicola (syn. Thielaviopsis basicola), Ceratocystis smalleyi, two Cercospora beticola strains, Coleophoma cylindrospora, Fusarium fracticaudum, Phialophora cf. hyalina, and Morchella septimelata.</title>
        <authorList>
            <person name="Wingfield B.D."/>
            <person name="Bills G.F."/>
            <person name="Dong Y."/>
            <person name="Huang W."/>
            <person name="Nel W.J."/>
            <person name="Swalarsk-Parry B.S."/>
            <person name="Vaghefi N."/>
            <person name="Wilken P.M."/>
            <person name="An Z."/>
            <person name="de Beer Z.W."/>
            <person name="De Vos L."/>
            <person name="Chen L."/>
            <person name="Duong T.A."/>
            <person name="Gao Y."/>
            <person name="Hammerbacher A."/>
            <person name="Kikkert J.R."/>
            <person name="Li Y."/>
            <person name="Li H."/>
            <person name="Li K."/>
            <person name="Li Q."/>
            <person name="Liu X."/>
            <person name="Ma X."/>
            <person name="Naidoo K."/>
            <person name="Pethybridge S.J."/>
            <person name="Sun J."/>
            <person name="Steenkamp E.T."/>
            <person name="van der Nest M.A."/>
            <person name="van Wyk S."/>
            <person name="Wingfield M.J."/>
            <person name="Xiong C."/>
            <person name="Yue Q."/>
            <person name="Zhang X."/>
        </authorList>
    </citation>
    <scope>NUCLEOTIDE SEQUENCE [LARGE SCALE GENOMIC DNA]</scope>
    <source>
        <strain evidence="9 10">BP 5553</strain>
    </source>
</reference>
<dbReference type="GO" id="GO:0007189">
    <property type="term" value="P:adenylate cyclase-activating G protein-coupled receptor signaling pathway"/>
    <property type="evidence" value="ECO:0007669"/>
    <property type="project" value="TreeGrafter"/>
</dbReference>
<comment type="subcellular location">
    <subcellularLocation>
        <location evidence="1">Membrane</location>
        <topology evidence="1">Multi-pass membrane protein</topology>
    </subcellularLocation>
</comment>
<dbReference type="EMBL" id="NPIC01000013">
    <property type="protein sequence ID" value="RDL31003.1"/>
    <property type="molecule type" value="Genomic_DNA"/>
</dbReference>
<evidence type="ECO:0000256" key="4">
    <source>
        <dbReference type="ARBA" id="ARBA00023136"/>
    </source>
</evidence>
<feature type="domain" description="G protein-coupled receptor GPR1/2/3 C-terminal" evidence="8">
    <location>
        <begin position="266"/>
        <end position="332"/>
    </location>
</feature>
<dbReference type="Pfam" id="PF11710">
    <property type="entry name" value="Git3"/>
    <property type="match status" value="1"/>
</dbReference>
<sequence>MDHAVSSAYASSSINPLPTDIHNGMIAMGLVGVLSTASTGSLLLFITYRMVYWRRFYDLPLATNQIFILIFNLLLADFQQALSFLIAFYWLAQDQLVGPSKICFAQGWLIQIGDLSSGIWVLSIAVHTFVGLVLQKTIPFPAFVGGILTVWLFCLVLTAVGPIMHGTKFFVPAGVWCWIGEDHGTHRLTLHYLWIFISQLGSIVIYLTIYLYLRFRVASSIQPQGMLSDGSANTSSPSYNNYTKRMVGITTTTIVSNPARNPFVVSRQKILRTARYMVVYPFAYVTLTLPLAVGRVSAMANKNPPMIFYCVAGTMMASCGFIDVGLYMYTRNALVRSSIGLKESNGAFGDNNPSTYPNGNPGIGDLEGESSDNIRMDGLREGRDTDSLSIEHKEALGRSAIIVSRSVTRTEDQFPQNAKYHRSDSLRSLVERKEEGSGSDKSWLTAT</sequence>
<proteinExistence type="predicted"/>
<feature type="transmembrane region" description="Helical" evidence="6">
    <location>
        <begin position="25"/>
        <end position="46"/>
    </location>
</feature>
<accession>A0A370TAN8</accession>
<feature type="transmembrane region" description="Helical" evidence="6">
    <location>
        <begin position="117"/>
        <end position="135"/>
    </location>
</feature>
<evidence type="ECO:0000313" key="10">
    <source>
        <dbReference type="Proteomes" id="UP000254866"/>
    </source>
</evidence>
<feature type="transmembrane region" description="Helical" evidence="6">
    <location>
        <begin position="306"/>
        <end position="329"/>
    </location>
</feature>
<feature type="transmembrane region" description="Helical" evidence="6">
    <location>
        <begin position="142"/>
        <end position="164"/>
    </location>
</feature>
<dbReference type="OrthoDB" id="100006at2759"/>
<evidence type="ECO:0000256" key="3">
    <source>
        <dbReference type="ARBA" id="ARBA00022989"/>
    </source>
</evidence>
<dbReference type="RefSeq" id="XP_031865252.1">
    <property type="nucleotide sequence ID" value="XM_032018415.1"/>
</dbReference>
<feature type="region of interest" description="Disordered" evidence="5">
    <location>
        <begin position="412"/>
        <end position="447"/>
    </location>
</feature>
<feature type="transmembrane region" description="Helical" evidence="6">
    <location>
        <begin position="276"/>
        <end position="294"/>
    </location>
</feature>
<dbReference type="GO" id="GO:0004930">
    <property type="term" value="F:G protein-coupled receptor activity"/>
    <property type="evidence" value="ECO:0007669"/>
    <property type="project" value="TreeGrafter"/>
</dbReference>
<dbReference type="PANTHER" id="PTHR23112:SF37">
    <property type="entry name" value="G PROTEIN-COUPLED RECEPTOR GPR1"/>
    <property type="match status" value="1"/>
</dbReference>
<dbReference type="Pfam" id="PF11970">
    <property type="entry name" value="GPR_Gpa2_C"/>
    <property type="match status" value="1"/>
</dbReference>
<keyword evidence="4 6" id="KW-0472">Membrane</keyword>
<keyword evidence="3 6" id="KW-1133">Transmembrane helix</keyword>
<dbReference type="SUPFAM" id="SSF81321">
    <property type="entry name" value="Family A G protein-coupled receptor-like"/>
    <property type="match status" value="1"/>
</dbReference>
<keyword evidence="2 6" id="KW-0812">Transmembrane</keyword>
<feature type="transmembrane region" description="Helical" evidence="6">
    <location>
        <begin position="66"/>
        <end position="91"/>
    </location>
</feature>
<keyword evidence="10" id="KW-1185">Reference proteome</keyword>